<proteinExistence type="predicted"/>
<dbReference type="EMBL" id="CADCXW020000340">
    <property type="protein sequence ID" value="CAD1574139.1"/>
    <property type="molecule type" value="Genomic_DNA"/>
</dbReference>
<sequence>MNSMSFRRCRITLISLDAQATISGGPPNIMYNMDDCRALSIAAWDIDDSGWWLMRRVIQDERDNNLHVPMALAGIGLYQPPALILEGGGVGCVWNSLEVDKPGLDAHRCKVSVVGVVMFGKRPMVCNTS</sequence>
<name>A0A6V7LDJ8_9HYME</name>
<gene>
    <name evidence="1" type="ORF">BBRV_LOCUS103238</name>
</gene>
<protein>
    <submittedName>
        <fullName evidence="1">Uncharacterized protein</fullName>
    </submittedName>
</protein>
<evidence type="ECO:0000313" key="1">
    <source>
        <dbReference type="EMBL" id="CAD1574139.1"/>
    </source>
</evidence>
<reference evidence="1" key="1">
    <citation type="submission" date="2020-07" db="EMBL/GenBank/DDBJ databases">
        <authorList>
            <person name="Ferguson B K."/>
        </authorList>
    </citation>
    <scope>NUCLEOTIDE SEQUENCE</scope>
    <source>
        <strain evidence="1">L06</strain>
    </source>
</reference>
<dbReference type="AlphaFoldDB" id="A0A6V7LDJ8"/>
<organism evidence="1">
    <name type="scientific">Bracon brevicornis</name>
    <dbReference type="NCBI Taxonomy" id="1563983"/>
    <lineage>
        <taxon>Eukaryota</taxon>
        <taxon>Metazoa</taxon>
        <taxon>Ecdysozoa</taxon>
        <taxon>Arthropoda</taxon>
        <taxon>Hexapoda</taxon>
        <taxon>Insecta</taxon>
        <taxon>Pterygota</taxon>
        <taxon>Neoptera</taxon>
        <taxon>Endopterygota</taxon>
        <taxon>Hymenoptera</taxon>
        <taxon>Apocrita</taxon>
        <taxon>Ichneumonoidea</taxon>
        <taxon>Braconidae</taxon>
        <taxon>Braconinae</taxon>
        <taxon>Bracon</taxon>
    </lineage>
</organism>
<accession>A0A6V7LDJ8</accession>